<evidence type="ECO:0000313" key="2">
    <source>
        <dbReference type="Proteomes" id="UP000010880"/>
    </source>
</evidence>
<proteinExistence type="predicted"/>
<name>L0KAA7_HALHC</name>
<protein>
    <submittedName>
        <fullName evidence="1">Uncharacterized protein</fullName>
    </submittedName>
</protein>
<dbReference type="EMBL" id="CP003359">
    <property type="protein sequence ID" value="AGB41475.1"/>
    <property type="molecule type" value="Genomic_DNA"/>
</dbReference>
<keyword evidence="2" id="KW-1185">Reference proteome</keyword>
<evidence type="ECO:0000313" key="1">
    <source>
        <dbReference type="EMBL" id="AGB41475.1"/>
    </source>
</evidence>
<organism evidence="1 2">
    <name type="scientific">Halobacteroides halobius (strain ATCC 35273 / DSM 5150 / MD-1)</name>
    <dbReference type="NCBI Taxonomy" id="748449"/>
    <lineage>
        <taxon>Bacteria</taxon>
        <taxon>Bacillati</taxon>
        <taxon>Bacillota</taxon>
        <taxon>Clostridia</taxon>
        <taxon>Halanaerobiales</taxon>
        <taxon>Halobacteroidaceae</taxon>
        <taxon>Halobacteroides</taxon>
    </lineage>
</organism>
<dbReference type="HOGENOM" id="CLU_2770153_0_0_9"/>
<gene>
    <name evidence="1" type="ordered locus">Halha_1535</name>
</gene>
<sequence>MHSNGKMTIRFESSDFIDVDLCSLYIYTGFDFFYKFGDVYKENPSIVFYNIEPIENIFEIIENNKDTND</sequence>
<dbReference type="KEGG" id="hhl:Halha_1535"/>
<accession>L0KAA7</accession>
<dbReference type="STRING" id="748449.Halha_1535"/>
<dbReference type="AlphaFoldDB" id="L0KAA7"/>
<reference evidence="2" key="1">
    <citation type="submission" date="2012-02" db="EMBL/GenBank/DDBJ databases">
        <title>The complete genome of Halobacteroides halobius DSM 5150.</title>
        <authorList>
            <person name="Lucas S."/>
            <person name="Copeland A."/>
            <person name="Lapidus A."/>
            <person name="Glavina del Rio T."/>
            <person name="Dalin E."/>
            <person name="Tice H."/>
            <person name="Bruce D."/>
            <person name="Goodwin L."/>
            <person name="Pitluck S."/>
            <person name="Peters L."/>
            <person name="Mikhailova N."/>
            <person name="Gu W."/>
            <person name="Kyrpides N."/>
            <person name="Mavromatis K."/>
            <person name="Ivanova N."/>
            <person name="Brettin T."/>
            <person name="Detter J.C."/>
            <person name="Han C."/>
            <person name="Larimer F."/>
            <person name="Land M."/>
            <person name="Hauser L."/>
            <person name="Markowitz V."/>
            <person name="Cheng J.-F."/>
            <person name="Hugenholtz P."/>
            <person name="Woyke T."/>
            <person name="Wu D."/>
            <person name="Tindall B."/>
            <person name="Pomrenke H."/>
            <person name="Brambilla E."/>
            <person name="Klenk H.-P."/>
            <person name="Eisen J.A."/>
        </authorList>
    </citation>
    <scope>NUCLEOTIDE SEQUENCE [LARGE SCALE GENOMIC DNA]</scope>
    <source>
        <strain evidence="2">ATCC 35273 / DSM 5150 / MD-1</strain>
    </source>
</reference>
<dbReference type="Proteomes" id="UP000010880">
    <property type="component" value="Chromosome"/>
</dbReference>